<dbReference type="InterPro" id="IPR036390">
    <property type="entry name" value="WH_DNA-bd_sf"/>
</dbReference>
<evidence type="ECO:0000313" key="2">
    <source>
        <dbReference type="EMBL" id="MBO1081281.1"/>
    </source>
</evidence>
<evidence type="ECO:0000313" key="3">
    <source>
        <dbReference type="Proteomes" id="UP001518989"/>
    </source>
</evidence>
<name>A0ABS3KUX8_9PROT</name>
<dbReference type="Gene3D" id="1.10.10.10">
    <property type="entry name" value="Winged helix-like DNA-binding domain superfamily/Winged helix DNA-binding domain"/>
    <property type="match status" value="1"/>
</dbReference>
<sequence length="151" mass="16489">MLYARPGFKLRRAHQVAMSIFAEECGDFDVTTTQYGILVALREQPGLDQIGVAKAVGLDRSTTGMVVATLQSRGLLARERHGTDRRRHVLTLTPEGHDLLRRVGPAAERAKQRLLAPLSGAEAAALGALLDRLLSYHDTTIRVPLKRSPGN</sequence>
<dbReference type="EMBL" id="JACTNG010000013">
    <property type="protein sequence ID" value="MBO1081281.1"/>
    <property type="molecule type" value="Genomic_DNA"/>
</dbReference>
<feature type="domain" description="HTH marR-type" evidence="1">
    <location>
        <begin position="1"/>
        <end position="135"/>
    </location>
</feature>
<reference evidence="2 3" key="1">
    <citation type="submission" date="2020-09" db="EMBL/GenBank/DDBJ databases">
        <title>Roseomonas.</title>
        <authorList>
            <person name="Zhu W."/>
        </authorList>
    </citation>
    <scope>NUCLEOTIDE SEQUENCE [LARGE SCALE GENOMIC DNA]</scope>
    <source>
        <strain evidence="2 3">573</strain>
    </source>
</reference>
<dbReference type="RefSeq" id="WP_207419450.1">
    <property type="nucleotide sequence ID" value="NZ_CP061177.1"/>
</dbReference>
<dbReference type="PROSITE" id="PS50995">
    <property type="entry name" value="HTH_MARR_2"/>
    <property type="match status" value="1"/>
</dbReference>
<dbReference type="InterPro" id="IPR000835">
    <property type="entry name" value="HTH_MarR-typ"/>
</dbReference>
<dbReference type="PRINTS" id="PR00598">
    <property type="entry name" value="HTHMARR"/>
</dbReference>
<protein>
    <submittedName>
        <fullName evidence="2">MarR family transcriptional regulator</fullName>
    </submittedName>
</protein>
<dbReference type="InterPro" id="IPR039422">
    <property type="entry name" value="MarR/SlyA-like"/>
</dbReference>
<comment type="caution">
    <text evidence="2">The sequence shown here is derived from an EMBL/GenBank/DDBJ whole genome shotgun (WGS) entry which is preliminary data.</text>
</comment>
<keyword evidence="3" id="KW-1185">Reference proteome</keyword>
<proteinExistence type="predicted"/>
<gene>
    <name evidence="2" type="ORF">IAI61_19800</name>
</gene>
<dbReference type="SUPFAM" id="SSF46785">
    <property type="entry name" value="Winged helix' DNA-binding domain"/>
    <property type="match status" value="1"/>
</dbReference>
<evidence type="ECO:0000259" key="1">
    <source>
        <dbReference type="PROSITE" id="PS50995"/>
    </source>
</evidence>
<dbReference type="SMART" id="SM00347">
    <property type="entry name" value="HTH_MARR"/>
    <property type="match status" value="1"/>
</dbReference>
<dbReference type="InterPro" id="IPR036388">
    <property type="entry name" value="WH-like_DNA-bd_sf"/>
</dbReference>
<organism evidence="2 3">
    <name type="scientific">Roseomonas haemaphysalidis</name>
    <dbReference type="NCBI Taxonomy" id="2768162"/>
    <lineage>
        <taxon>Bacteria</taxon>
        <taxon>Pseudomonadati</taxon>
        <taxon>Pseudomonadota</taxon>
        <taxon>Alphaproteobacteria</taxon>
        <taxon>Acetobacterales</taxon>
        <taxon>Roseomonadaceae</taxon>
        <taxon>Roseomonas</taxon>
    </lineage>
</organism>
<dbReference type="Pfam" id="PF12802">
    <property type="entry name" value="MarR_2"/>
    <property type="match status" value="1"/>
</dbReference>
<dbReference type="PANTHER" id="PTHR33164:SF95">
    <property type="entry name" value="TRANSCRIPTIONAL REGULATOR"/>
    <property type="match status" value="1"/>
</dbReference>
<dbReference type="Proteomes" id="UP001518989">
    <property type="component" value="Unassembled WGS sequence"/>
</dbReference>
<dbReference type="PANTHER" id="PTHR33164">
    <property type="entry name" value="TRANSCRIPTIONAL REGULATOR, MARR FAMILY"/>
    <property type="match status" value="1"/>
</dbReference>
<accession>A0ABS3KUX8</accession>